<keyword evidence="3 6" id="KW-0238">DNA-binding</keyword>
<dbReference type="InterPro" id="IPR009057">
    <property type="entry name" value="Homeodomain-like_sf"/>
</dbReference>
<evidence type="ECO:0000256" key="8">
    <source>
        <dbReference type="SAM" id="MobiDB-lite"/>
    </source>
</evidence>
<dbReference type="GO" id="GO:0000981">
    <property type="term" value="F:DNA-binding transcription factor activity, RNA polymerase II-specific"/>
    <property type="evidence" value="ECO:0007669"/>
    <property type="project" value="InterPro"/>
</dbReference>
<dbReference type="InterPro" id="IPR001356">
    <property type="entry name" value="HD"/>
</dbReference>
<evidence type="ECO:0000256" key="6">
    <source>
        <dbReference type="PROSITE-ProRule" id="PRU00108"/>
    </source>
</evidence>
<evidence type="ECO:0000259" key="9">
    <source>
        <dbReference type="PROSITE" id="PS50071"/>
    </source>
</evidence>
<evidence type="ECO:0000256" key="2">
    <source>
        <dbReference type="ARBA" id="ARBA00022473"/>
    </source>
</evidence>
<dbReference type="Pfam" id="PF00046">
    <property type="entry name" value="Homeodomain"/>
    <property type="match status" value="1"/>
</dbReference>
<evidence type="ECO:0000313" key="10">
    <source>
        <dbReference type="EMBL" id="OXB55963.1"/>
    </source>
</evidence>
<dbReference type="FunFam" id="1.10.10.60:FF:000048">
    <property type="entry name" value="Distal-less homeobox 2"/>
    <property type="match status" value="1"/>
</dbReference>
<proteinExistence type="inferred from homology"/>
<dbReference type="PROSITE" id="PS50071">
    <property type="entry name" value="HOMEOBOX_2"/>
    <property type="match status" value="1"/>
</dbReference>
<protein>
    <recommendedName>
        <fullName evidence="9">Homeobox domain-containing protein</fullName>
    </recommendedName>
</protein>
<feature type="compositionally biased region" description="Pro residues" evidence="8">
    <location>
        <begin position="226"/>
        <end position="236"/>
    </location>
</feature>
<evidence type="ECO:0000256" key="7">
    <source>
        <dbReference type="RuleBase" id="RU000682"/>
    </source>
</evidence>
<dbReference type="InterPro" id="IPR000047">
    <property type="entry name" value="HTH_motif"/>
</dbReference>
<feature type="DNA-binding region" description="Homeobox" evidence="6">
    <location>
        <begin position="127"/>
        <end position="186"/>
    </location>
</feature>
<accession>A0A226MKY6</accession>
<feature type="compositionally biased region" description="Pro residues" evidence="8">
    <location>
        <begin position="268"/>
        <end position="278"/>
    </location>
</feature>
<dbReference type="InterPro" id="IPR050460">
    <property type="entry name" value="Distal-less_Homeobox_TF"/>
</dbReference>
<comment type="caution">
    <text evidence="10">The sequence shown here is derived from an EMBL/GenBank/DDBJ whole genome shotgun (WGS) entry which is preliminary data.</text>
</comment>
<reference evidence="10 11" key="1">
    <citation type="submission" date="2016-07" db="EMBL/GenBank/DDBJ databases">
        <title>Disparate Historic Effective Population Sizes Predicted by Modern Levels of Genome Diversity for the Scaled Quail (Callipepla squamata) and the Northern Bobwhite (Colinus virginianus): Inferences from First and Second Generation Draft Genome Assemblies for Sympatric New World Quail.</title>
        <authorList>
            <person name="Oldeschulte D.L."/>
            <person name="Halley Y.A."/>
            <person name="Bhattarai E.K."/>
            <person name="Brashear W.A."/>
            <person name="Hill J."/>
            <person name="Metz R.P."/>
            <person name="Johnson C.D."/>
            <person name="Rollins D."/>
            <person name="Peterson M.J."/>
            <person name="Bickhart D.M."/>
            <person name="Decker J.E."/>
            <person name="Seabury C.M."/>
        </authorList>
    </citation>
    <scope>NUCLEOTIDE SEQUENCE [LARGE SCALE GENOMIC DNA]</scope>
    <source>
        <strain evidence="10 11">Texas</strain>
        <tissue evidence="10">Leg muscle</tissue>
    </source>
</reference>
<evidence type="ECO:0000256" key="4">
    <source>
        <dbReference type="ARBA" id="ARBA00023155"/>
    </source>
</evidence>
<feature type="region of interest" description="Disordered" evidence="8">
    <location>
        <begin position="193"/>
        <end position="278"/>
    </location>
</feature>
<dbReference type="InterPro" id="IPR022135">
    <property type="entry name" value="Distal-less_N"/>
</dbReference>
<keyword evidence="11" id="KW-1185">Reference proteome</keyword>
<dbReference type="PRINTS" id="PR00024">
    <property type="entry name" value="HOMEOBOX"/>
</dbReference>
<dbReference type="EMBL" id="MCFN01000684">
    <property type="protein sequence ID" value="OXB55963.1"/>
    <property type="molecule type" value="Genomic_DNA"/>
</dbReference>
<dbReference type="Pfam" id="PF12413">
    <property type="entry name" value="DLL_N"/>
    <property type="match status" value="1"/>
</dbReference>
<dbReference type="Gene3D" id="1.10.10.60">
    <property type="entry name" value="Homeodomain-like"/>
    <property type="match status" value="1"/>
</dbReference>
<evidence type="ECO:0000313" key="11">
    <source>
        <dbReference type="Proteomes" id="UP000198323"/>
    </source>
</evidence>
<feature type="domain" description="Homeobox" evidence="9">
    <location>
        <begin position="125"/>
        <end position="185"/>
    </location>
</feature>
<comment type="subcellular location">
    <subcellularLocation>
        <location evidence="6 7">Nucleus</location>
    </subcellularLocation>
</comment>
<keyword evidence="5 6" id="KW-0539">Nucleus</keyword>
<sequence length="278" mass="30770">MSGSFDKKLSSILTDLSGSLSCHAASKDSPTLPESSVTDLGYYSGQHDYYPGQSYGQPVAHYPYPQFNLNAIGAGGTYSPKSDYSYSPSYRQYGHFRDQQLPAQDAVSVKEEPEPEVRMVNGKPKKIRKPRTIYSSYQLAALQRRFQKAQYLALPERAELAAQLGLTQTQVKIWFQNRRSKFKKLYKNGEVPLEHSPNNSDSMACNSPPSPAVWDSASHGSAPGRTPIPQPLPYSPSPAFLEEHSPWYHPQNLAAPHQPPTTMHHTSPGPPPNPGAVY</sequence>
<dbReference type="CDD" id="cd00086">
    <property type="entry name" value="homeodomain"/>
    <property type="match status" value="1"/>
</dbReference>
<dbReference type="Proteomes" id="UP000198323">
    <property type="component" value="Unassembled WGS sequence"/>
</dbReference>
<keyword evidence="2" id="KW-0217">Developmental protein</keyword>
<gene>
    <name evidence="10" type="ORF">ASZ78_011408</name>
</gene>
<dbReference type="SUPFAM" id="SSF46689">
    <property type="entry name" value="Homeodomain-like"/>
    <property type="match status" value="1"/>
</dbReference>
<keyword evidence="4 6" id="KW-0371">Homeobox</keyword>
<dbReference type="GO" id="GO:0005634">
    <property type="term" value="C:nucleus"/>
    <property type="evidence" value="ECO:0007669"/>
    <property type="project" value="UniProtKB-SubCell"/>
</dbReference>
<evidence type="ECO:0000256" key="5">
    <source>
        <dbReference type="ARBA" id="ARBA00023242"/>
    </source>
</evidence>
<name>A0A226MKY6_CALSU</name>
<dbReference type="GO" id="GO:0000978">
    <property type="term" value="F:RNA polymerase II cis-regulatory region sequence-specific DNA binding"/>
    <property type="evidence" value="ECO:0007669"/>
    <property type="project" value="TreeGrafter"/>
</dbReference>
<evidence type="ECO:0000256" key="1">
    <source>
        <dbReference type="ARBA" id="ARBA00007916"/>
    </source>
</evidence>
<dbReference type="SMART" id="SM00389">
    <property type="entry name" value="HOX"/>
    <property type="match status" value="1"/>
</dbReference>
<dbReference type="PANTHER" id="PTHR24327">
    <property type="entry name" value="HOMEOBOX PROTEIN"/>
    <property type="match status" value="1"/>
</dbReference>
<dbReference type="STRING" id="9009.A0A226MKY6"/>
<evidence type="ECO:0000256" key="3">
    <source>
        <dbReference type="ARBA" id="ARBA00023125"/>
    </source>
</evidence>
<dbReference type="InterPro" id="IPR020479">
    <property type="entry name" value="HD_metazoa"/>
</dbReference>
<dbReference type="InterPro" id="IPR017970">
    <property type="entry name" value="Homeobox_CS"/>
</dbReference>
<dbReference type="PANTHER" id="PTHR24327:SF28">
    <property type="entry name" value="HOMEOBOX PROTEIN DLX-3"/>
    <property type="match status" value="1"/>
</dbReference>
<dbReference type="PRINTS" id="PR00031">
    <property type="entry name" value="HTHREPRESSR"/>
</dbReference>
<dbReference type="GO" id="GO:0030855">
    <property type="term" value="P:epithelial cell differentiation"/>
    <property type="evidence" value="ECO:0007669"/>
    <property type="project" value="TreeGrafter"/>
</dbReference>
<dbReference type="OrthoDB" id="6159439at2759"/>
<comment type="similarity">
    <text evidence="1">Belongs to the distal-less homeobox family.</text>
</comment>
<dbReference type="PROSITE" id="PS00027">
    <property type="entry name" value="HOMEOBOX_1"/>
    <property type="match status" value="1"/>
</dbReference>
<feature type="compositionally biased region" description="Polar residues" evidence="8">
    <location>
        <begin position="196"/>
        <end position="207"/>
    </location>
</feature>
<organism evidence="10 11">
    <name type="scientific">Callipepla squamata</name>
    <name type="common">Scaled quail</name>
    <dbReference type="NCBI Taxonomy" id="9009"/>
    <lineage>
        <taxon>Eukaryota</taxon>
        <taxon>Metazoa</taxon>
        <taxon>Chordata</taxon>
        <taxon>Craniata</taxon>
        <taxon>Vertebrata</taxon>
        <taxon>Euteleostomi</taxon>
        <taxon>Archelosauria</taxon>
        <taxon>Archosauria</taxon>
        <taxon>Dinosauria</taxon>
        <taxon>Saurischia</taxon>
        <taxon>Theropoda</taxon>
        <taxon>Coelurosauria</taxon>
        <taxon>Aves</taxon>
        <taxon>Neognathae</taxon>
        <taxon>Galloanserae</taxon>
        <taxon>Galliformes</taxon>
        <taxon>Odontophoridae</taxon>
        <taxon>Callipepla</taxon>
    </lineage>
</organism>
<dbReference type="AlphaFoldDB" id="A0A226MKY6"/>